<dbReference type="InterPro" id="IPR046166">
    <property type="entry name" value="DUF6168"/>
</dbReference>
<feature type="transmembrane region" description="Helical" evidence="1">
    <location>
        <begin position="7"/>
        <end position="30"/>
    </location>
</feature>
<keyword evidence="1" id="KW-0812">Transmembrane</keyword>
<proteinExistence type="predicted"/>
<keyword evidence="3" id="KW-1185">Reference proteome</keyword>
<dbReference type="RefSeq" id="WP_089370369.1">
    <property type="nucleotide sequence ID" value="NZ_BMEP01000003.1"/>
</dbReference>
<evidence type="ECO:0000313" key="2">
    <source>
        <dbReference type="EMBL" id="SNR45915.1"/>
    </source>
</evidence>
<organism evidence="2 3">
    <name type="scientific">Dokdonia pacifica</name>
    <dbReference type="NCBI Taxonomy" id="1627892"/>
    <lineage>
        <taxon>Bacteria</taxon>
        <taxon>Pseudomonadati</taxon>
        <taxon>Bacteroidota</taxon>
        <taxon>Flavobacteriia</taxon>
        <taxon>Flavobacteriales</taxon>
        <taxon>Flavobacteriaceae</taxon>
        <taxon>Dokdonia</taxon>
    </lineage>
</organism>
<evidence type="ECO:0000256" key="1">
    <source>
        <dbReference type="SAM" id="Phobius"/>
    </source>
</evidence>
<evidence type="ECO:0000313" key="3">
    <source>
        <dbReference type="Proteomes" id="UP000198379"/>
    </source>
</evidence>
<feature type="transmembrane region" description="Helical" evidence="1">
    <location>
        <begin position="42"/>
        <end position="60"/>
    </location>
</feature>
<name>A0A238WH73_9FLAO</name>
<sequence>MIKQRGLYSIIFILFSLVGYYVHTGVFVSLANQAPFSLQGVYLYHGVFSFLLFIIFLALLNNKKFKDQLGFLYLGSVALKIIGFCLIFYKPIFKAASFTNKESVNLLIPIALFLILEVFFISKLLNKKTPLKNDR</sequence>
<reference evidence="2 3" key="1">
    <citation type="submission" date="2017-06" db="EMBL/GenBank/DDBJ databases">
        <authorList>
            <person name="Kim H.J."/>
            <person name="Triplett B.A."/>
        </authorList>
    </citation>
    <scope>NUCLEOTIDE SEQUENCE [LARGE SCALE GENOMIC DNA]</scope>
    <source>
        <strain evidence="2 3">DSM 25597</strain>
    </source>
</reference>
<dbReference type="EMBL" id="FZNY01000001">
    <property type="protein sequence ID" value="SNR45915.1"/>
    <property type="molecule type" value="Genomic_DNA"/>
</dbReference>
<keyword evidence="1" id="KW-1133">Transmembrane helix</keyword>
<dbReference type="Pfam" id="PF19665">
    <property type="entry name" value="DUF6168"/>
    <property type="match status" value="1"/>
</dbReference>
<dbReference type="AlphaFoldDB" id="A0A238WH73"/>
<protein>
    <submittedName>
        <fullName evidence="2">Uncharacterized protein</fullName>
    </submittedName>
</protein>
<feature type="transmembrane region" description="Helical" evidence="1">
    <location>
        <begin position="104"/>
        <end position="125"/>
    </location>
</feature>
<gene>
    <name evidence="2" type="ORF">SAMN06265376_1011078</name>
</gene>
<dbReference type="Proteomes" id="UP000198379">
    <property type="component" value="Unassembled WGS sequence"/>
</dbReference>
<accession>A0A238WH73</accession>
<keyword evidence="1" id="KW-0472">Membrane</keyword>
<feature type="transmembrane region" description="Helical" evidence="1">
    <location>
        <begin position="72"/>
        <end position="92"/>
    </location>
</feature>